<dbReference type="PANTHER" id="PTHR11707">
    <property type="entry name" value="L-ASPARAGINASE"/>
    <property type="match status" value="1"/>
</dbReference>
<dbReference type="PROSITE" id="PS00917">
    <property type="entry name" value="ASN_GLN_ASE_2"/>
    <property type="match status" value="1"/>
</dbReference>
<gene>
    <name evidence="3" type="ORF">DILT_LOCUS8989</name>
</gene>
<evidence type="ECO:0000313" key="4">
    <source>
        <dbReference type="Proteomes" id="UP000281553"/>
    </source>
</evidence>
<dbReference type="SMART" id="SM00870">
    <property type="entry name" value="Asparaginase"/>
    <property type="match status" value="1"/>
</dbReference>
<dbReference type="InterPro" id="IPR027474">
    <property type="entry name" value="L-asparaginase_N"/>
</dbReference>
<dbReference type="GO" id="GO:0004067">
    <property type="term" value="F:asparaginase activity"/>
    <property type="evidence" value="ECO:0007669"/>
    <property type="project" value="UniProtKB-UniRule"/>
</dbReference>
<evidence type="ECO:0000313" key="3">
    <source>
        <dbReference type="EMBL" id="VDN13158.1"/>
    </source>
</evidence>
<dbReference type="PANTHER" id="PTHR11707:SF28">
    <property type="entry name" value="60 KDA LYSOPHOSPHOLIPASE"/>
    <property type="match status" value="1"/>
</dbReference>
<dbReference type="Gene3D" id="3.40.50.1170">
    <property type="entry name" value="L-asparaginase, N-terminal domain"/>
    <property type="match status" value="1"/>
</dbReference>
<feature type="active site" evidence="1">
    <location>
        <position position="196"/>
    </location>
</feature>
<feature type="domain" description="L-asparaginase N-terminal" evidence="2">
    <location>
        <begin position="64"/>
        <end position="261"/>
    </location>
</feature>
<dbReference type="PROSITE" id="PS51732">
    <property type="entry name" value="ASN_GLN_ASE_3"/>
    <property type="match status" value="1"/>
</dbReference>
<dbReference type="SFLD" id="SFLDS00057">
    <property type="entry name" value="Glutaminase/Asparaginase"/>
    <property type="match status" value="1"/>
</dbReference>
<dbReference type="AlphaFoldDB" id="A0A3P7LSZ4"/>
<dbReference type="SUPFAM" id="SSF53774">
    <property type="entry name" value="Glutaminase/Asparaginase"/>
    <property type="match status" value="1"/>
</dbReference>
<dbReference type="Proteomes" id="UP000281553">
    <property type="component" value="Unassembled WGS sequence"/>
</dbReference>
<dbReference type="Pfam" id="PF00710">
    <property type="entry name" value="Asparaginase"/>
    <property type="match status" value="1"/>
</dbReference>
<sequence>MTSDDFNIPEVQWLPLFGPSKFENLLEAVDIGIWDQIPSLDEPIINQDLIEAALLDPACSAVSRVLVIYTGGTIGMRSHGGVYEPEPNFLVETVMDMTIFQDKTFAERNAIHLKYYKSGRLGTENSAAETADAKPNGWSTICMPLTIDNRRIFYTIAEYANLLDSSNCTMDNWVQVAQHINLFYDEFDAFIVLHGTDTLAYAASCLSFILEGLRKPVIVTGSQIPIGELRSDGRENLMGSLLVAGGGYLIPEVTVYFCNKVVGKKPR</sequence>
<evidence type="ECO:0000259" key="2">
    <source>
        <dbReference type="Pfam" id="PF00710"/>
    </source>
</evidence>
<dbReference type="EMBL" id="UYRU01055723">
    <property type="protein sequence ID" value="VDN13158.1"/>
    <property type="molecule type" value="Genomic_DNA"/>
</dbReference>
<dbReference type="InterPro" id="IPR036152">
    <property type="entry name" value="Asp/glu_Ase-like_sf"/>
</dbReference>
<keyword evidence="4" id="KW-1185">Reference proteome</keyword>
<dbReference type="PIRSF" id="PIRSF500176">
    <property type="entry name" value="L_ASNase"/>
    <property type="match status" value="1"/>
</dbReference>
<organism evidence="3 4">
    <name type="scientific">Dibothriocephalus latus</name>
    <name type="common">Fish tapeworm</name>
    <name type="synonym">Diphyllobothrium latum</name>
    <dbReference type="NCBI Taxonomy" id="60516"/>
    <lineage>
        <taxon>Eukaryota</taxon>
        <taxon>Metazoa</taxon>
        <taxon>Spiralia</taxon>
        <taxon>Lophotrochozoa</taxon>
        <taxon>Platyhelminthes</taxon>
        <taxon>Cestoda</taxon>
        <taxon>Eucestoda</taxon>
        <taxon>Diphyllobothriidea</taxon>
        <taxon>Diphyllobothriidae</taxon>
        <taxon>Dibothriocephalus</taxon>
    </lineage>
</organism>
<dbReference type="PIRSF" id="PIRSF001220">
    <property type="entry name" value="L-ASNase_gatD"/>
    <property type="match status" value="1"/>
</dbReference>
<dbReference type="PRINTS" id="PR00139">
    <property type="entry name" value="ASNGLNASE"/>
</dbReference>
<protein>
    <recommendedName>
        <fullName evidence="2">L-asparaginase N-terminal domain-containing protein</fullName>
    </recommendedName>
</protein>
<dbReference type="InterPro" id="IPR006034">
    <property type="entry name" value="Asparaginase/glutaminase-like"/>
</dbReference>
<dbReference type="OrthoDB" id="542841at2759"/>
<name>A0A3P7LSZ4_DIBLA</name>
<dbReference type="InterPro" id="IPR027475">
    <property type="entry name" value="Asparaginase/glutaminase_AS2"/>
</dbReference>
<reference evidence="3 4" key="1">
    <citation type="submission" date="2018-11" db="EMBL/GenBank/DDBJ databases">
        <authorList>
            <consortium name="Pathogen Informatics"/>
        </authorList>
    </citation>
    <scope>NUCLEOTIDE SEQUENCE [LARGE SCALE GENOMIC DNA]</scope>
</reference>
<dbReference type="InterPro" id="IPR037152">
    <property type="entry name" value="L-asparaginase_N_sf"/>
</dbReference>
<proteinExistence type="predicted"/>
<evidence type="ECO:0000256" key="1">
    <source>
        <dbReference type="PROSITE-ProRule" id="PRU10100"/>
    </source>
</evidence>
<accession>A0A3P7LSZ4</accession>